<organism evidence="2 3">
    <name type="scientific">Artemia franciscana</name>
    <name type="common">Brine shrimp</name>
    <name type="synonym">Artemia sanfranciscana</name>
    <dbReference type="NCBI Taxonomy" id="6661"/>
    <lineage>
        <taxon>Eukaryota</taxon>
        <taxon>Metazoa</taxon>
        <taxon>Ecdysozoa</taxon>
        <taxon>Arthropoda</taxon>
        <taxon>Crustacea</taxon>
        <taxon>Branchiopoda</taxon>
        <taxon>Anostraca</taxon>
        <taxon>Artemiidae</taxon>
        <taxon>Artemia</taxon>
    </lineage>
</organism>
<feature type="region of interest" description="Disordered" evidence="1">
    <location>
        <begin position="149"/>
        <end position="173"/>
    </location>
</feature>
<accession>A0AA88IDL3</accession>
<reference evidence="2" key="1">
    <citation type="submission" date="2023-07" db="EMBL/GenBank/DDBJ databases">
        <title>Chromosome-level genome assembly of Artemia franciscana.</title>
        <authorList>
            <person name="Jo E."/>
        </authorList>
    </citation>
    <scope>NUCLEOTIDE SEQUENCE</scope>
    <source>
        <tissue evidence="2">Whole body</tissue>
    </source>
</reference>
<feature type="compositionally biased region" description="Basic and acidic residues" evidence="1">
    <location>
        <begin position="98"/>
        <end position="108"/>
    </location>
</feature>
<gene>
    <name evidence="2" type="ORF">QYM36_007486</name>
</gene>
<evidence type="ECO:0000313" key="3">
    <source>
        <dbReference type="Proteomes" id="UP001187531"/>
    </source>
</evidence>
<dbReference type="EMBL" id="JAVRJZ010000001">
    <property type="protein sequence ID" value="KAK2726665.1"/>
    <property type="molecule type" value="Genomic_DNA"/>
</dbReference>
<evidence type="ECO:0000313" key="2">
    <source>
        <dbReference type="EMBL" id="KAK2726665.1"/>
    </source>
</evidence>
<sequence length="429" mass="49507">MFDSLMATHVFFLYVCQVSMNSFCLLRSKIKSDSSLDIRCTSDNQRNLGIETESSSISDAEKEIKKERKHVRVAPRRSASLSRADDLGQIPDMPLRNRSPDARVETGRWRSLSPPISAALWTGTIDCTDVRPIIDSEWEEAENVYLNSASGKDSSHCHQATSSSGETDVTTLRRKKKRMDEMLVAEVKKFRERRKDIRTSTKEVQRKSSHGNIFYHTLETKKVVRESDYSQRSQSLDRQNTKQKHVNRIYLGNDVENQASGDRSYSRDLEKIPDYSWTKRDTFKHITKERFSIPRGMIIEVNHDHKVPSYATIFKSPKQQKPLENERNLEGIVTLPRKSKKTGEKDYITRINILKDNIDPRATVLKSNSLVENNQNDHSSIFAEKSQAVAEPRKTLYWAVSPQRLREFKVHCILRMENEAEAPCVHSEF</sequence>
<evidence type="ECO:0000256" key="1">
    <source>
        <dbReference type="SAM" id="MobiDB-lite"/>
    </source>
</evidence>
<comment type="caution">
    <text evidence="2">The sequence shown here is derived from an EMBL/GenBank/DDBJ whole genome shotgun (WGS) entry which is preliminary data.</text>
</comment>
<keyword evidence="3" id="KW-1185">Reference proteome</keyword>
<dbReference type="Proteomes" id="UP001187531">
    <property type="component" value="Unassembled WGS sequence"/>
</dbReference>
<protein>
    <submittedName>
        <fullName evidence="2">Uncharacterized protein</fullName>
    </submittedName>
</protein>
<proteinExistence type="predicted"/>
<feature type="compositionally biased region" description="Polar residues" evidence="1">
    <location>
        <begin position="149"/>
        <end position="170"/>
    </location>
</feature>
<name>A0AA88IDL3_ARTSF</name>
<feature type="region of interest" description="Disordered" evidence="1">
    <location>
        <begin position="59"/>
        <end position="109"/>
    </location>
</feature>
<dbReference type="AlphaFoldDB" id="A0AA88IDL3"/>